<evidence type="ECO:0000313" key="2">
    <source>
        <dbReference type="Proteomes" id="UP001433508"/>
    </source>
</evidence>
<protein>
    <submittedName>
        <fullName evidence="1">Uncharacterized protein</fullName>
    </submittedName>
</protein>
<comment type="caution">
    <text evidence="1">The sequence shown here is derived from an EMBL/GenBank/DDBJ whole genome shotgun (WGS) entry which is preliminary data.</text>
</comment>
<name>A0ACC3T5I1_LIPKO</name>
<keyword evidence="2" id="KW-1185">Reference proteome</keyword>
<dbReference type="EMBL" id="MU971353">
    <property type="protein sequence ID" value="KAK9238709.1"/>
    <property type="molecule type" value="Genomic_DNA"/>
</dbReference>
<reference evidence="2" key="1">
    <citation type="journal article" date="2024" name="Front. Bioeng. Biotechnol.">
        <title>Genome-scale model development and genomic sequencing of the oleaginous clade Lipomyces.</title>
        <authorList>
            <person name="Czajka J.J."/>
            <person name="Han Y."/>
            <person name="Kim J."/>
            <person name="Mondo S.J."/>
            <person name="Hofstad B.A."/>
            <person name="Robles A."/>
            <person name="Haridas S."/>
            <person name="Riley R."/>
            <person name="LaButti K."/>
            <person name="Pangilinan J."/>
            <person name="Andreopoulos W."/>
            <person name="Lipzen A."/>
            <person name="Yan J."/>
            <person name="Wang M."/>
            <person name="Ng V."/>
            <person name="Grigoriev I.V."/>
            <person name="Spatafora J.W."/>
            <person name="Magnuson J.K."/>
            <person name="Baker S.E."/>
            <person name="Pomraning K.R."/>
        </authorList>
    </citation>
    <scope>NUCLEOTIDE SEQUENCE [LARGE SCALE GENOMIC DNA]</scope>
    <source>
        <strain evidence="2">CBS 7786</strain>
    </source>
</reference>
<organism evidence="1 2">
    <name type="scientific">Lipomyces kononenkoae</name>
    <name type="common">Yeast</name>
    <dbReference type="NCBI Taxonomy" id="34357"/>
    <lineage>
        <taxon>Eukaryota</taxon>
        <taxon>Fungi</taxon>
        <taxon>Dikarya</taxon>
        <taxon>Ascomycota</taxon>
        <taxon>Saccharomycotina</taxon>
        <taxon>Lipomycetes</taxon>
        <taxon>Lipomycetales</taxon>
        <taxon>Lipomycetaceae</taxon>
        <taxon>Lipomyces</taxon>
    </lineage>
</organism>
<gene>
    <name evidence="1" type="ORF">V1525DRAFT_418325</name>
</gene>
<evidence type="ECO:0000313" key="1">
    <source>
        <dbReference type="EMBL" id="KAK9238709.1"/>
    </source>
</evidence>
<dbReference type="Proteomes" id="UP001433508">
    <property type="component" value="Unassembled WGS sequence"/>
</dbReference>
<accession>A0ACC3T5I1</accession>
<sequence>MYSVVLIILPPANIVLIFLLAALSLLLGMALAWAWGVIVMRAAIAARPQLETKEMLQALGQQAEIQANTTGQSVASAKQQLIDNGFMLDTGETVVYFVLTCVFIYFMARLRVLNPKFTLVQVFAIVISDVFLTIGPLFPSFQGTLPKILVEPAAIAVALGLASSIVFFPESTSSSVLRLMEELSVLLRNLLDFSILSISDKKLNLQDLQDLRAKTITCYKEMEPAIAFLPLDFSLGYWNAYDVKSLKEPVRRTMLTGLALLQLHISLMGTANKVQKLQETHGREGQAEAHAKNYRDVGVHQLTDTLDVVQALQSPEDETLRPTIVEVLKPSAMEILSASQDALSFIADCIHNVNSHHWLRRLSEEEIHQLLERSQVLLSNLTAACNSFTRDTTERLLENYEDIFDESGRLKSVDPLTLHPLRGITLGIVFEDRILGVADAVQKLVTQITNLLQSRTRCRVWFPHALRHALAWIFKTSAVAPIQGTSPETDPDVAYKLFTKKIQRQLHISQGYRARQRGWLAKAVLRTYCWFISAEGLYALRMVVVTIALAIPAVIKSSAGFYYREKCIWGLIMGQTTLLVYMADVIFSIISGIIGTVVGGLLGLVAWYIGAGNGAGNPYGLGAIMAFALVIILWGRLFFPPTILRAVIMSGTTCLLVIGYSLDDSHHTTYSDPGIGYGVFWRRLVLVIVGFLAATVVQLFPTPPSASRHVSKSLSLAICALSDRYALMLSYWGRIRPTSSSEEIQKIAEKISIDLGEELHALSGPIALVRLEFSSSPFDSASLQKVKSLCQDIDQSLGLLLSFTSILPLEFQSLLAQRTGMLDQHIISDIMAVLSVATQSLKTGDALPESLPAPLTKQCYEHWRSMIAKSDTDMPTEALDFSKDLIRDIHYRKFCVAVSSYLKFLAAVDELVIVLKRVLGEAYVICHPDEESMGNQM</sequence>
<proteinExistence type="predicted"/>